<organism evidence="1 2">
    <name type="scientific">Scytalidium lignicola</name>
    <name type="common">Hyphomycete</name>
    <dbReference type="NCBI Taxonomy" id="5539"/>
    <lineage>
        <taxon>Eukaryota</taxon>
        <taxon>Fungi</taxon>
        <taxon>Dikarya</taxon>
        <taxon>Ascomycota</taxon>
        <taxon>Pezizomycotina</taxon>
        <taxon>Leotiomycetes</taxon>
        <taxon>Leotiomycetes incertae sedis</taxon>
        <taxon>Scytalidium</taxon>
    </lineage>
</organism>
<sequence>MLSSLCKKAIRHASETFDPGILVLLPSGVGFTLNRFGLTKLNAILPFLEACFNPHAKELCALANKRLLEPLIEGRPIPFLALCNPGNRKGLGTFLDSLQVVEEAEETEEETESMDLSP</sequence>
<dbReference type="AlphaFoldDB" id="A0A3E2HHA1"/>
<comment type="caution">
    <text evidence="1">The sequence shown here is derived from an EMBL/GenBank/DDBJ whole genome shotgun (WGS) entry which is preliminary data.</text>
</comment>
<proteinExistence type="predicted"/>
<protein>
    <submittedName>
        <fullName evidence="1">Uncharacterized protein</fullName>
    </submittedName>
</protein>
<name>A0A3E2HHA1_SCYLI</name>
<dbReference type="OrthoDB" id="10676213at2759"/>
<accession>A0A3E2HHA1</accession>
<feature type="non-terminal residue" evidence="1">
    <location>
        <position position="118"/>
    </location>
</feature>
<keyword evidence="2" id="KW-1185">Reference proteome</keyword>
<evidence type="ECO:0000313" key="1">
    <source>
        <dbReference type="EMBL" id="RFU32747.1"/>
    </source>
</evidence>
<evidence type="ECO:0000313" key="2">
    <source>
        <dbReference type="Proteomes" id="UP000258309"/>
    </source>
</evidence>
<dbReference type="EMBL" id="NCSJ02000049">
    <property type="protein sequence ID" value="RFU32747.1"/>
    <property type="molecule type" value="Genomic_DNA"/>
</dbReference>
<gene>
    <name evidence="1" type="ORF">B7463_g3588</name>
</gene>
<feature type="non-terminal residue" evidence="1">
    <location>
        <position position="1"/>
    </location>
</feature>
<dbReference type="Proteomes" id="UP000258309">
    <property type="component" value="Unassembled WGS sequence"/>
</dbReference>
<reference evidence="1 2" key="1">
    <citation type="submission" date="2018-05" db="EMBL/GenBank/DDBJ databases">
        <title>Draft genome sequence of Scytalidium lignicola DSM 105466, a ubiquitous saprotrophic fungus.</title>
        <authorList>
            <person name="Buettner E."/>
            <person name="Gebauer A.M."/>
            <person name="Hofrichter M."/>
            <person name="Liers C."/>
            <person name="Kellner H."/>
        </authorList>
    </citation>
    <scope>NUCLEOTIDE SEQUENCE [LARGE SCALE GENOMIC DNA]</scope>
    <source>
        <strain evidence="1 2">DSM 105466</strain>
    </source>
</reference>